<evidence type="ECO:0000256" key="1">
    <source>
        <dbReference type="ARBA" id="ARBA00022734"/>
    </source>
</evidence>
<keyword evidence="1 2" id="KW-0430">Lectin</keyword>
<dbReference type="InterPro" id="IPR013320">
    <property type="entry name" value="ConA-like_dom_sf"/>
</dbReference>
<name>A0AA36H2H1_CYLNA</name>
<dbReference type="PROSITE" id="PS51304">
    <property type="entry name" value="GALECTIN"/>
    <property type="match status" value="1"/>
</dbReference>
<dbReference type="PANTHER" id="PTHR11346">
    <property type="entry name" value="GALECTIN"/>
    <property type="match status" value="1"/>
</dbReference>
<feature type="domain" description="Galectin" evidence="3">
    <location>
        <begin position="11"/>
        <end position="140"/>
    </location>
</feature>
<dbReference type="SUPFAM" id="SSF49899">
    <property type="entry name" value="Concanavalin A-like lectins/glucanases"/>
    <property type="match status" value="1"/>
</dbReference>
<sequence>MHIIEFPVVPCTTPIYNGFNHDGVVDIHGELLQGPQNGFVVEFPSREGIAFHVSIRAGYGSENVVVLNNMRSGGWQMEQRQSNVFHFGHHFHLQIKCHSSHFAIYVNGQHFAHFNHREDPFHITGLTIRGDVRVEKIHFEHFSGMNGGGVQAGTTFMTSGPNVVMAPAPAPTVVIEQRPAPLVEVVVPPRRPIIEVVAPRRPIVVVAPPRRPILPPVVVVKEGHHHHHNKHH</sequence>
<comment type="caution">
    <text evidence="4">The sequence shown here is derived from an EMBL/GenBank/DDBJ whole genome shotgun (WGS) entry which is preliminary data.</text>
</comment>
<dbReference type="GO" id="GO:0016936">
    <property type="term" value="F:galactoside binding"/>
    <property type="evidence" value="ECO:0007669"/>
    <property type="project" value="TreeGrafter"/>
</dbReference>
<dbReference type="SMART" id="SM00276">
    <property type="entry name" value="GLECT"/>
    <property type="match status" value="1"/>
</dbReference>
<dbReference type="Proteomes" id="UP001176961">
    <property type="component" value="Unassembled WGS sequence"/>
</dbReference>
<dbReference type="GO" id="GO:0030246">
    <property type="term" value="F:carbohydrate binding"/>
    <property type="evidence" value="ECO:0007669"/>
    <property type="project" value="UniProtKB-UniRule"/>
</dbReference>
<evidence type="ECO:0000313" key="5">
    <source>
        <dbReference type="Proteomes" id="UP001176961"/>
    </source>
</evidence>
<dbReference type="EMBL" id="CATQJL010000305">
    <property type="protein sequence ID" value="CAJ0602717.1"/>
    <property type="molecule type" value="Genomic_DNA"/>
</dbReference>
<dbReference type="SMART" id="SM00908">
    <property type="entry name" value="Gal-bind_lectin"/>
    <property type="match status" value="1"/>
</dbReference>
<keyword evidence="5" id="KW-1185">Reference proteome</keyword>
<reference evidence="4" key="1">
    <citation type="submission" date="2023-07" db="EMBL/GenBank/DDBJ databases">
        <authorList>
            <consortium name="CYATHOMIX"/>
        </authorList>
    </citation>
    <scope>NUCLEOTIDE SEQUENCE</scope>
    <source>
        <strain evidence="4">N/A</strain>
    </source>
</reference>
<dbReference type="Pfam" id="PF00337">
    <property type="entry name" value="Gal-bind_lectin"/>
    <property type="match status" value="1"/>
</dbReference>
<dbReference type="CDD" id="cd00070">
    <property type="entry name" value="GLECT"/>
    <property type="match status" value="1"/>
</dbReference>
<accession>A0AA36H2H1</accession>
<evidence type="ECO:0000259" key="3">
    <source>
        <dbReference type="PROSITE" id="PS51304"/>
    </source>
</evidence>
<evidence type="ECO:0000256" key="2">
    <source>
        <dbReference type="RuleBase" id="RU102079"/>
    </source>
</evidence>
<dbReference type="InterPro" id="IPR001079">
    <property type="entry name" value="Galectin_CRD"/>
</dbReference>
<evidence type="ECO:0000313" key="4">
    <source>
        <dbReference type="EMBL" id="CAJ0602717.1"/>
    </source>
</evidence>
<protein>
    <recommendedName>
        <fullName evidence="2">Galectin</fullName>
    </recommendedName>
</protein>
<organism evidence="4 5">
    <name type="scientific">Cylicocyclus nassatus</name>
    <name type="common">Nematode worm</name>
    <dbReference type="NCBI Taxonomy" id="53992"/>
    <lineage>
        <taxon>Eukaryota</taxon>
        <taxon>Metazoa</taxon>
        <taxon>Ecdysozoa</taxon>
        <taxon>Nematoda</taxon>
        <taxon>Chromadorea</taxon>
        <taxon>Rhabditida</taxon>
        <taxon>Rhabditina</taxon>
        <taxon>Rhabditomorpha</taxon>
        <taxon>Strongyloidea</taxon>
        <taxon>Strongylidae</taxon>
        <taxon>Cylicocyclus</taxon>
    </lineage>
</organism>
<dbReference type="Gene3D" id="2.60.120.200">
    <property type="match status" value="1"/>
</dbReference>
<gene>
    <name evidence="4" type="ORF">CYNAS_LOCUS14700</name>
</gene>
<dbReference type="PANTHER" id="PTHR11346:SF172">
    <property type="entry name" value="GALECTIN"/>
    <property type="match status" value="1"/>
</dbReference>
<dbReference type="AlphaFoldDB" id="A0AA36H2H1"/>
<proteinExistence type="predicted"/>
<dbReference type="InterPro" id="IPR044156">
    <property type="entry name" value="Galectin-like"/>
</dbReference>